<sequence length="426" mass="46000">MLDEALEGLFARYARKRPVSERRHADAAAYLPSGTTRSVLDFAPFPFAVEAAWGCRLRDVDGHEYLDYLGDYSVGLAGHNPEAVREAVESVLDSGWSFGAVAPEEAEVARRLCERYQSMDLVRFTSSGTEANLAAVSLAGKWSGHSTVLAFDGGYHGGFLSFSRDGSSLNVPFDAVVCDYNNLESVRSAFQTHRGRFACVLIEPMLGSGGRIPGDPAFLRGVRELCDEFGVPLVFDEVQTSRMAVGGAQSVLGIRPDLTTLGKYIGGGFGFGAVGGGNDIMRLLSRTNEPHFDHSGTFNNNRFSMAAAAAMLSRVLTAKSLDELYQRGERLRKEAGELLRGQGFQATGWGSLISIHPVDGEVRCAADLAGADRRRVQFLFHELLERGVYIGKSGFVTLSLAQDEQTDEILLNALEGALQAAAENGV</sequence>
<dbReference type="Proteomes" id="UP000301309">
    <property type="component" value="Unassembled WGS sequence"/>
</dbReference>
<dbReference type="AlphaFoldDB" id="A0A4D4LHU2"/>
<dbReference type="Pfam" id="PF00202">
    <property type="entry name" value="Aminotran_3"/>
    <property type="match status" value="1"/>
</dbReference>
<dbReference type="RefSeq" id="WP_137982283.1">
    <property type="nucleotide sequence ID" value="NZ_BAAASO010000108.1"/>
</dbReference>
<evidence type="ECO:0000313" key="4">
    <source>
        <dbReference type="EMBL" id="GDY60515.1"/>
    </source>
</evidence>
<evidence type="ECO:0000256" key="1">
    <source>
        <dbReference type="ARBA" id="ARBA00001933"/>
    </source>
</evidence>
<evidence type="ECO:0000256" key="3">
    <source>
        <dbReference type="RuleBase" id="RU003560"/>
    </source>
</evidence>
<evidence type="ECO:0000313" key="5">
    <source>
        <dbReference type="Proteomes" id="UP000301309"/>
    </source>
</evidence>
<dbReference type="PANTHER" id="PTHR43713:SF3">
    <property type="entry name" value="GLUTAMATE-1-SEMIALDEHYDE 2,1-AMINOMUTASE 1, CHLOROPLASTIC-RELATED"/>
    <property type="match status" value="1"/>
</dbReference>
<dbReference type="GO" id="GO:0008483">
    <property type="term" value="F:transaminase activity"/>
    <property type="evidence" value="ECO:0007669"/>
    <property type="project" value="InterPro"/>
</dbReference>
<dbReference type="InterPro" id="IPR015424">
    <property type="entry name" value="PyrdxlP-dep_Trfase"/>
</dbReference>
<dbReference type="Gene3D" id="3.90.1150.10">
    <property type="entry name" value="Aspartate Aminotransferase, domain 1"/>
    <property type="match status" value="1"/>
</dbReference>
<dbReference type="EMBL" id="BJHW01000002">
    <property type="protein sequence ID" value="GDY60515.1"/>
    <property type="molecule type" value="Genomic_DNA"/>
</dbReference>
<reference evidence="4 5" key="1">
    <citation type="journal article" date="2020" name="Int. J. Syst. Evol. Microbiol.">
        <title>Reclassification of Streptomyces castelarensis and Streptomyces sporoclivatus as later heterotypic synonyms of Streptomyces antimycoticus.</title>
        <authorList>
            <person name="Komaki H."/>
            <person name="Tamura T."/>
        </authorList>
    </citation>
    <scope>NUCLEOTIDE SEQUENCE [LARGE SCALE GENOMIC DNA]</scope>
    <source>
        <strain evidence="4 5">NBRC 13459</strain>
    </source>
</reference>
<evidence type="ECO:0000256" key="2">
    <source>
        <dbReference type="ARBA" id="ARBA00022898"/>
    </source>
</evidence>
<proteinExistence type="inferred from homology"/>
<dbReference type="InterPro" id="IPR005814">
    <property type="entry name" value="Aminotrans_3"/>
</dbReference>
<dbReference type="InterPro" id="IPR015422">
    <property type="entry name" value="PyrdxlP-dep_Trfase_small"/>
</dbReference>
<dbReference type="Gene3D" id="3.40.640.10">
    <property type="entry name" value="Type I PLP-dependent aspartate aminotransferase-like (Major domain)"/>
    <property type="match status" value="1"/>
</dbReference>
<comment type="similarity">
    <text evidence="3">Belongs to the class-III pyridoxal-phosphate-dependent aminotransferase family.</text>
</comment>
<comment type="cofactor">
    <cofactor evidence="1">
        <name>pyridoxal 5'-phosphate</name>
        <dbReference type="ChEBI" id="CHEBI:597326"/>
    </cofactor>
</comment>
<accession>A0A4D4LHU2</accession>
<keyword evidence="2 3" id="KW-0663">Pyridoxal phosphate</keyword>
<dbReference type="SUPFAM" id="SSF53383">
    <property type="entry name" value="PLP-dependent transferases"/>
    <property type="match status" value="1"/>
</dbReference>
<dbReference type="InterPro" id="IPR015421">
    <property type="entry name" value="PyrdxlP-dep_Trfase_major"/>
</dbReference>
<name>A0A4D4LHU2_STRVO</name>
<organism evidence="4 5">
    <name type="scientific">Streptomyces violaceusniger</name>
    <dbReference type="NCBI Taxonomy" id="68280"/>
    <lineage>
        <taxon>Bacteria</taxon>
        <taxon>Bacillati</taxon>
        <taxon>Actinomycetota</taxon>
        <taxon>Actinomycetes</taxon>
        <taxon>Kitasatosporales</taxon>
        <taxon>Streptomycetaceae</taxon>
        <taxon>Streptomyces</taxon>
        <taxon>Streptomyces violaceusniger group</taxon>
    </lineage>
</organism>
<comment type="caution">
    <text evidence="4">The sequence shown here is derived from an EMBL/GenBank/DDBJ whole genome shotgun (WGS) entry which is preliminary data.</text>
</comment>
<dbReference type="PANTHER" id="PTHR43713">
    <property type="entry name" value="GLUTAMATE-1-SEMIALDEHYDE 2,1-AMINOMUTASE"/>
    <property type="match status" value="1"/>
</dbReference>
<dbReference type="GO" id="GO:0030170">
    <property type="term" value="F:pyridoxal phosphate binding"/>
    <property type="evidence" value="ECO:0007669"/>
    <property type="project" value="InterPro"/>
</dbReference>
<protein>
    <submittedName>
        <fullName evidence="4">Glutamate-1-semialdehyde 2,1-aminomutase</fullName>
    </submittedName>
</protein>
<dbReference type="OrthoDB" id="9801052at2"/>
<gene>
    <name evidence="4" type="primary">hemL_2</name>
    <name evidence="4" type="ORF">SVIO_111380</name>
</gene>
<keyword evidence="5" id="KW-1185">Reference proteome</keyword>